<evidence type="ECO:0000256" key="2">
    <source>
        <dbReference type="RuleBase" id="RU362080"/>
    </source>
</evidence>
<evidence type="ECO:0000313" key="3">
    <source>
        <dbReference type="EMBL" id="KRO08500.1"/>
    </source>
</evidence>
<protein>
    <recommendedName>
        <fullName evidence="2">Antitoxin</fullName>
    </recommendedName>
</protein>
<dbReference type="InterPro" id="IPR006442">
    <property type="entry name" value="Antitoxin_Phd/YefM"/>
</dbReference>
<dbReference type="SUPFAM" id="SSF143120">
    <property type="entry name" value="YefM-like"/>
    <property type="match status" value="1"/>
</dbReference>
<dbReference type="AlphaFoldDB" id="A0A0R2M2Q5"/>
<comment type="similarity">
    <text evidence="1 2">Belongs to the phD/YefM antitoxin family.</text>
</comment>
<dbReference type="InterPro" id="IPR036165">
    <property type="entry name" value="YefM-like_sf"/>
</dbReference>
<dbReference type="RefSeq" id="WP_057707091.1">
    <property type="nucleotide sequence ID" value="NZ_JQCL01000080.1"/>
</dbReference>
<name>A0A0R2M2Q5_9LACO</name>
<accession>A0A0R2M2Q5</accession>
<gene>
    <name evidence="3" type="ORF">IV64_GL000590</name>
</gene>
<keyword evidence="4" id="KW-1185">Reference proteome</keyword>
<dbReference type="STRING" id="942150.IV64_GL000590"/>
<dbReference type="Gene3D" id="1.10.1220.170">
    <property type="match status" value="1"/>
</dbReference>
<dbReference type="Gene3D" id="3.40.1620.10">
    <property type="entry name" value="YefM-like domain"/>
    <property type="match status" value="1"/>
</dbReference>
<dbReference type="PATRIC" id="fig|942150.3.peg.604"/>
<reference evidence="3 4" key="1">
    <citation type="journal article" date="2015" name="Genome Announc.">
        <title>Expanding the biotechnology potential of lactobacilli through comparative genomics of 213 strains and associated genera.</title>
        <authorList>
            <person name="Sun Z."/>
            <person name="Harris H.M."/>
            <person name="McCann A."/>
            <person name="Guo C."/>
            <person name="Argimon S."/>
            <person name="Zhang W."/>
            <person name="Yang X."/>
            <person name="Jeffery I.B."/>
            <person name="Cooney J.C."/>
            <person name="Kagawa T.F."/>
            <person name="Liu W."/>
            <person name="Song Y."/>
            <person name="Salvetti E."/>
            <person name="Wrobel A."/>
            <person name="Rasinkangas P."/>
            <person name="Parkhill J."/>
            <person name="Rea M.C."/>
            <person name="O'Sullivan O."/>
            <person name="Ritari J."/>
            <person name="Douillard F.P."/>
            <person name="Paul Ross R."/>
            <person name="Yang R."/>
            <person name="Briner A.E."/>
            <person name="Felis G.E."/>
            <person name="de Vos W.M."/>
            <person name="Barrangou R."/>
            <person name="Klaenhammer T.R."/>
            <person name="Caufield P.W."/>
            <person name="Cui Y."/>
            <person name="Zhang H."/>
            <person name="O'Toole P.W."/>
        </authorList>
    </citation>
    <scope>NUCLEOTIDE SEQUENCE [LARGE SCALE GENOMIC DNA]</scope>
    <source>
        <strain evidence="3 4">LMG 26013</strain>
    </source>
</reference>
<dbReference type="PANTHER" id="PTHR33713:SF6">
    <property type="entry name" value="ANTITOXIN YEFM"/>
    <property type="match status" value="1"/>
</dbReference>
<comment type="function">
    <text evidence="2">Antitoxin component of a type II toxin-antitoxin (TA) system.</text>
</comment>
<proteinExistence type="inferred from homology"/>
<evidence type="ECO:0000313" key="4">
    <source>
        <dbReference type="Proteomes" id="UP000051783"/>
    </source>
</evidence>
<evidence type="ECO:0000256" key="1">
    <source>
        <dbReference type="ARBA" id="ARBA00009981"/>
    </source>
</evidence>
<dbReference type="Proteomes" id="UP000051783">
    <property type="component" value="Unassembled WGS sequence"/>
</dbReference>
<sequence length="89" mass="10316">MEATTFSDFRKELKSYMDKATDDFEPVTITRKNRRNAVLISEAEYNNLVENQYILSNPANLAWLQQSLDQAKHGKMEQHELVEPVDGNE</sequence>
<organism evidence="3 4">
    <name type="scientific">Lactiplantibacillus xiangfangensis</name>
    <dbReference type="NCBI Taxonomy" id="942150"/>
    <lineage>
        <taxon>Bacteria</taxon>
        <taxon>Bacillati</taxon>
        <taxon>Bacillota</taxon>
        <taxon>Bacilli</taxon>
        <taxon>Lactobacillales</taxon>
        <taxon>Lactobacillaceae</taxon>
        <taxon>Lactiplantibacillus</taxon>
    </lineage>
</organism>
<dbReference type="InterPro" id="IPR051405">
    <property type="entry name" value="phD/YefM_antitoxin"/>
</dbReference>
<dbReference type="Pfam" id="PF02604">
    <property type="entry name" value="PhdYeFM_antitox"/>
    <property type="match status" value="1"/>
</dbReference>
<dbReference type="PANTHER" id="PTHR33713">
    <property type="entry name" value="ANTITOXIN YAFN-RELATED"/>
    <property type="match status" value="1"/>
</dbReference>
<dbReference type="EMBL" id="JQCL01000080">
    <property type="protein sequence ID" value="KRO08500.1"/>
    <property type="molecule type" value="Genomic_DNA"/>
</dbReference>
<dbReference type="NCBIfam" id="TIGR01552">
    <property type="entry name" value="phd_fam"/>
    <property type="match status" value="1"/>
</dbReference>
<comment type="caution">
    <text evidence="3">The sequence shown here is derived from an EMBL/GenBank/DDBJ whole genome shotgun (WGS) entry which is preliminary data.</text>
</comment>
<dbReference type="OrthoDB" id="9802003at2"/>